<organism evidence="1">
    <name type="scientific">marine metagenome</name>
    <dbReference type="NCBI Taxonomy" id="408172"/>
    <lineage>
        <taxon>unclassified sequences</taxon>
        <taxon>metagenomes</taxon>
        <taxon>ecological metagenomes</taxon>
    </lineage>
</organism>
<dbReference type="EMBL" id="UINC01025554">
    <property type="protein sequence ID" value="SVB01338.1"/>
    <property type="molecule type" value="Genomic_DNA"/>
</dbReference>
<sequence length="64" mass="6845">MIENGVQLMKISKIISAIVLMSACPIQLGWAQGIEVPERADGEGQYERLVLRGGYIIDGTGSPA</sequence>
<name>A0A382AIN0_9ZZZZ</name>
<protein>
    <submittedName>
        <fullName evidence="1">Uncharacterized protein</fullName>
    </submittedName>
</protein>
<evidence type="ECO:0000313" key="1">
    <source>
        <dbReference type="EMBL" id="SVB01338.1"/>
    </source>
</evidence>
<reference evidence="1" key="1">
    <citation type="submission" date="2018-05" db="EMBL/GenBank/DDBJ databases">
        <authorList>
            <person name="Lanie J.A."/>
            <person name="Ng W.-L."/>
            <person name="Kazmierczak K.M."/>
            <person name="Andrzejewski T.M."/>
            <person name="Davidsen T.M."/>
            <person name="Wayne K.J."/>
            <person name="Tettelin H."/>
            <person name="Glass J.I."/>
            <person name="Rusch D."/>
            <person name="Podicherti R."/>
            <person name="Tsui H.-C.T."/>
            <person name="Winkler M.E."/>
        </authorList>
    </citation>
    <scope>NUCLEOTIDE SEQUENCE</scope>
</reference>
<proteinExistence type="predicted"/>
<accession>A0A382AIN0</accession>
<gene>
    <name evidence="1" type="ORF">METZ01_LOCUS154192</name>
</gene>
<dbReference type="AlphaFoldDB" id="A0A382AIN0"/>
<feature type="non-terminal residue" evidence="1">
    <location>
        <position position="64"/>
    </location>
</feature>